<evidence type="ECO:0000256" key="4">
    <source>
        <dbReference type="ARBA" id="ARBA00013208"/>
    </source>
</evidence>
<sequence length="192" mass="21470">MEAVRRLLKDQYQELVSLNFRGLLLQGTNLGLVVTSALIIWRALILITGSESPVVVVLSGSMEPGFFRGDILFLYQSNAPVRTGEIVVFKLDHRKREPGHDDIPIVHRAVTVHEREPGGMINILTKGDANRENDLVGGIYDGIQWLNKQHVMGRVVGYLPYVGQVTLIMNDYPKVKYALIGLLGLFIFTSKE</sequence>
<dbReference type="InterPro" id="IPR019533">
    <property type="entry name" value="Peptidase_S26"/>
</dbReference>
<dbReference type="PANTHER" id="PTHR10806:SF6">
    <property type="entry name" value="SIGNAL PEPTIDASE COMPLEX CATALYTIC SUBUNIT SEC11"/>
    <property type="match status" value="1"/>
</dbReference>
<evidence type="ECO:0000256" key="2">
    <source>
        <dbReference type="ARBA" id="ARBA00004648"/>
    </source>
</evidence>
<keyword evidence="10" id="KW-0472">Membrane</keyword>
<feature type="domain" description="Peptidase S24/S26A/S26B/S26C" evidence="12">
    <location>
        <begin position="41"/>
        <end position="93"/>
    </location>
</feature>
<dbReference type="GO" id="GO:0009003">
    <property type="term" value="F:signal peptidase activity"/>
    <property type="evidence" value="ECO:0007669"/>
    <property type="project" value="UniProtKB-EC"/>
</dbReference>
<dbReference type="EMBL" id="JALJOV010000651">
    <property type="protein sequence ID" value="KAK9862134.1"/>
    <property type="molecule type" value="Genomic_DNA"/>
</dbReference>
<comment type="similarity">
    <text evidence="3">Belongs to the peptidase S26B family.</text>
</comment>
<comment type="caution">
    <text evidence="13">The sequence shown here is derived from an EMBL/GenBank/DDBJ whole genome shotgun (WGS) entry which is preliminary data.</text>
</comment>
<keyword evidence="8" id="KW-0812">Transmembrane</keyword>
<gene>
    <name evidence="13" type="ORF">WJX84_007540</name>
</gene>
<keyword evidence="9" id="KW-1133">Transmembrane helix</keyword>
<dbReference type="AlphaFoldDB" id="A0AAW1T054"/>
<dbReference type="PANTHER" id="PTHR10806">
    <property type="entry name" value="SIGNAL PEPTIDASE COMPLEX CATALYTIC SUBUNIT SEC11"/>
    <property type="match status" value="1"/>
</dbReference>
<evidence type="ECO:0000256" key="10">
    <source>
        <dbReference type="ARBA" id="ARBA00023136"/>
    </source>
</evidence>
<evidence type="ECO:0000256" key="3">
    <source>
        <dbReference type="ARBA" id="ARBA00011035"/>
    </source>
</evidence>
<evidence type="ECO:0000313" key="14">
    <source>
        <dbReference type="Proteomes" id="UP001485043"/>
    </source>
</evidence>
<evidence type="ECO:0000256" key="9">
    <source>
        <dbReference type="ARBA" id="ARBA00022989"/>
    </source>
</evidence>
<dbReference type="PRINTS" id="PR00728">
    <property type="entry name" value="SIGNALPTASE"/>
</dbReference>
<keyword evidence="7" id="KW-0645">Protease</keyword>
<dbReference type="Pfam" id="PF00717">
    <property type="entry name" value="Peptidase_S24"/>
    <property type="match status" value="1"/>
</dbReference>
<comment type="subcellular location">
    <subcellularLocation>
        <location evidence="2">Endoplasmic reticulum membrane</location>
        <topology evidence="2">Single-pass type II membrane protein</topology>
    </subcellularLocation>
</comment>
<dbReference type="InterPro" id="IPR001733">
    <property type="entry name" value="Peptidase_S26B"/>
</dbReference>
<evidence type="ECO:0000256" key="5">
    <source>
        <dbReference type="ARBA" id="ARBA00019685"/>
    </source>
</evidence>
<accession>A0AAW1T054</accession>
<dbReference type="GO" id="GO:0006465">
    <property type="term" value="P:signal peptide processing"/>
    <property type="evidence" value="ECO:0007669"/>
    <property type="project" value="InterPro"/>
</dbReference>
<name>A0AAW1T054_9CHLO</name>
<comment type="function">
    <text evidence="11">Catalytic component of the signal peptidase complex (SPC) which catalyzes the cleavage of N-terminal signal sequences from nascent proteins as they are translocated into the lumen of the endoplasmic reticulum. Specifically cleaves N-terminal signal peptides that contain a hydrophobic alpha-helix (h-region) shorter than 18-20 amino acids.</text>
</comment>
<dbReference type="EC" id="3.4.21.89" evidence="4"/>
<dbReference type="GO" id="GO:0004252">
    <property type="term" value="F:serine-type endopeptidase activity"/>
    <property type="evidence" value="ECO:0007669"/>
    <property type="project" value="InterPro"/>
</dbReference>
<dbReference type="GO" id="GO:0005787">
    <property type="term" value="C:signal peptidase complex"/>
    <property type="evidence" value="ECO:0007669"/>
    <property type="project" value="TreeGrafter"/>
</dbReference>
<dbReference type="CDD" id="cd06530">
    <property type="entry name" value="S26_SPase_I"/>
    <property type="match status" value="1"/>
</dbReference>
<keyword evidence="7" id="KW-0378">Hydrolase</keyword>
<dbReference type="NCBIfam" id="TIGR02228">
    <property type="entry name" value="sigpep_I_arch"/>
    <property type="match status" value="1"/>
</dbReference>
<protein>
    <recommendedName>
        <fullName evidence="5">Signal peptidase complex catalytic subunit SEC11</fullName>
        <ecNumber evidence="4">3.4.21.89</ecNumber>
    </recommendedName>
    <alternativeName>
        <fullName evidence="6">Signal peptidase complex catalytic subunit sec11</fullName>
    </alternativeName>
</protein>
<dbReference type="SUPFAM" id="SSF51306">
    <property type="entry name" value="LexA/Signal peptidase"/>
    <property type="match status" value="1"/>
</dbReference>
<reference evidence="13 14" key="1">
    <citation type="journal article" date="2024" name="Nat. Commun.">
        <title>Phylogenomics reveals the evolutionary origins of lichenization in chlorophyte algae.</title>
        <authorList>
            <person name="Puginier C."/>
            <person name="Libourel C."/>
            <person name="Otte J."/>
            <person name="Skaloud P."/>
            <person name="Haon M."/>
            <person name="Grisel S."/>
            <person name="Petersen M."/>
            <person name="Berrin J.G."/>
            <person name="Delaux P.M."/>
            <person name="Dal Grande F."/>
            <person name="Keller J."/>
        </authorList>
    </citation>
    <scope>NUCLEOTIDE SEQUENCE [LARGE SCALE GENOMIC DNA]</scope>
    <source>
        <strain evidence="13 14">SAG 2523</strain>
    </source>
</reference>
<evidence type="ECO:0000259" key="12">
    <source>
        <dbReference type="Pfam" id="PF00717"/>
    </source>
</evidence>
<evidence type="ECO:0000256" key="1">
    <source>
        <dbReference type="ARBA" id="ARBA00000677"/>
    </source>
</evidence>
<dbReference type="Proteomes" id="UP001485043">
    <property type="component" value="Unassembled WGS sequence"/>
</dbReference>
<comment type="catalytic activity">
    <reaction evidence="1">
        <text>Cleavage of hydrophobic, N-terminal signal or leader sequences from secreted and periplasmic proteins.</text>
        <dbReference type="EC" id="3.4.21.89"/>
    </reaction>
</comment>
<keyword evidence="14" id="KW-1185">Reference proteome</keyword>
<evidence type="ECO:0000313" key="13">
    <source>
        <dbReference type="EMBL" id="KAK9862134.1"/>
    </source>
</evidence>
<dbReference type="InterPro" id="IPR036286">
    <property type="entry name" value="LexA/Signal_pep-like_sf"/>
</dbReference>
<evidence type="ECO:0000256" key="11">
    <source>
        <dbReference type="ARBA" id="ARBA00045533"/>
    </source>
</evidence>
<evidence type="ECO:0000256" key="6">
    <source>
        <dbReference type="ARBA" id="ARBA00021755"/>
    </source>
</evidence>
<dbReference type="InterPro" id="IPR015927">
    <property type="entry name" value="Peptidase_S24_S26A/B/C"/>
</dbReference>
<proteinExistence type="inferred from homology"/>
<organism evidence="13 14">
    <name type="scientific">Apatococcus fuscideae</name>
    <dbReference type="NCBI Taxonomy" id="2026836"/>
    <lineage>
        <taxon>Eukaryota</taxon>
        <taxon>Viridiplantae</taxon>
        <taxon>Chlorophyta</taxon>
        <taxon>core chlorophytes</taxon>
        <taxon>Trebouxiophyceae</taxon>
        <taxon>Chlorellales</taxon>
        <taxon>Chlorellaceae</taxon>
        <taxon>Apatococcus</taxon>
    </lineage>
</organism>
<evidence type="ECO:0000256" key="7">
    <source>
        <dbReference type="ARBA" id="ARBA00022670"/>
    </source>
</evidence>
<evidence type="ECO:0000256" key="8">
    <source>
        <dbReference type="ARBA" id="ARBA00022692"/>
    </source>
</evidence>